<keyword evidence="3 4" id="KW-0326">Glycosidase</keyword>
<name>A0A150PNJ7_SORCE</name>
<dbReference type="PANTHER" id="PTHR40079:SF4">
    <property type="entry name" value="GH26 DOMAIN-CONTAINING PROTEIN-RELATED"/>
    <property type="match status" value="1"/>
</dbReference>
<dbReference type="Gene3D" id="3.20.20.80">
    <property type="entry name" value="Glycosidases"/>
    <property type="match status" value="1"/>
</dbReference>
<organism evidence="6 7">
    <name type="scientific">Sorangium cellulosum</name>
    <name type="common">Polyangium cellulosum</name>
    <dbReference type="NCBI Taxonomy" id="56"/>
    <lineage>
        <taxon>Bacteria</taxon>
        <taxon>Pseudomonadati</taxon>
        <taxon>Myxococcota</taxon>
        <taxon>Polyangia</taxon>
        <taxon>Polyangiales</taxon>
        <taxon>Polyangiaceae</taxon>
        <taxon>Sorangium</taxon>
    </lineage>
</organism>
<evidence type="ECO:0000256" key="1">
    <source>
        <dbReference type="ARBA" id="ARBA00007754"/>
    </source>
</evidence>
<dbReference type="InterPro" id="IPR017853">
    <property type="entry name" value="GH"/>
</dbReference>
<dbReference type="Pfam" id="PF02156">
    <property type="entry name" value="Glyco_hydro_26"/>
    <property type="match status" value="1"/>
</dbReference>
<evidence type="ECO:0000256" key="4">
    <source>
        <dbReference type="PROSITE-ProRule" id="PRU01100"/>
    </source>
</evidence>
<feature type="active site" description="Nucleophile" evidence="4">
    <location>
        <position position="334"/>
    </location>
</feature>
<evidence type="ECO:0000256" key="3">
    <source>
        <dbReference type="ARBA" id="ARBA00023295"/>
    </source>
</evidence>
<protein>
    <recommendedName>
        <fullName evidence="5">GH26 domain-containing protein</fullName>
    </recommendedName>
</protein>
<gene>
    <name evidence="6" type="ORF">BE08_21285</name>
</gene>
<comment type="similarity">
    <text evidence="1 4">Belongs to the glycosyl hydrolase 26 family.</text>
</comment>
<feature type="active site" description="Proton donor" evidence="4">
    <location>
        <position position="150"/>
    </location>
</feature>
<dbReference type="InterPro" id="IPR022790">
    <property type="entry name" value="GH26_dom"/>
</dbReference>
<evidence type="ECO:0000259" key="5">
    <source>
        <dbReference type="PROSITE" id="PS51764"/>
    </source>
</evidence>
<dbReference type="InterPro" id="IPR000805">
    <property type="entry name" value="Glyco_hydro_26"/>
</dbReference>
<reference evidence="6 7" key="1">
    <citation type="submission" date="2014-02" db="EMBL/GenBank/DDBJ databases">
        <title>The small core and large imbalanced accessory genome model reveals a collaborative survival strategy of Sorangium cellulosum strains in nature.</title>
        <authorList>
            <person name="Han K."/>
            <person name="Peng R."/>
            <person name="Blom J."/>
            <person name="Li Y.-Z."/>
        </authorList>
    </citation>
    <scope>NUCLEOTIDE SEQUENCE [LARGE SCALE GENOMIC DNA]</scope>
    <source>
        <strain evidence="6 7">So0157-25</strain>
    </source>
</reference>
<dbReference type="PROSITE" id="PS51764">
    <property type="entry name" value="GH26"/>
    <property type="match status" value="1"/>
</dbReference>
<dbReference type="PANTHER" id="PTHR40079">
    <property type="entry name" value="MANNAN ENDO-1,4-BETA-MANNOSIDASE E-RELATED"/>
    <property type="match status" value="1"/>
</dbReference>
<proteinExistence type="inferred from homology"/>
<dbReference type="Proteomes" id="UP000075420">
    <property type="component" value="Unassembled WGS sequence"/>
</dbReference>
<dbReference type="GO" id="GO:0016985">
    <property type="term" value="F:mannan endo-1,4-beta-mannosidase activity"/>
    <property type="evidence" value="ECO:0007669"/>
    <property type="project" value="InterPro"/>
</dbReference>
<comment type="caution">
    <text evidence="6">The sequence shown here is derived from an EMBL/GenBank/DDBJ whole genome shotgun (WGS) entry which is preliminary data.</text>
</comment>
<evidence type="ECO:0000256" key="2">
    <source>
        <dbReference type="ARBA" id="ARBA00022801"/>
    </source>
</evidence>
<accession>A0A150PNJ7</accession>
<dbReference type="EMBL" id="JELY01001007">
    <property type="protein sequence ID" value="KYF57259.1"/>
    <property type="molecule type" value="Genomic_DNA"/>
</dbReference>
<keyword evidence="2 4" id="KW-0378">Hydrolase</keyword>
<dbReference type="AlphaFoldDB" id="A0A150PNJ7"/>
<evidence type="ECO:0000313" key="6">
    <source>
        <dbReference type="EMBL" id="KYF57259.1"/>
    </source>
</evidence>
<feature type="domain" description="GH26" evidence="5">
    <location>
        <begin position="1"/>
        <end position="476"/>
    </location>
</feature>
<evidence type="ECO:0000313" key="7">
    <source>
        <dbReference type="Proteomes" id="UP000075420"/>
    </source>
</evidence>
<dbReference type="SUPFAM" id="SSF51445">
    <property type="entry name" value="(Trans)glycosidases"/>
    <property type="match status" value="1"/>
</dbReference>
<dbReference type="GO" id="GO:0006080">
    <property type="term" value="P:substituted mannan metabolic process"/>
    <property type="evidence" value="ECO:0007669"/>
    <property type="project" value="InterPro"/>
</dbReference>
<sequence length="481" mass="52514">MVFDPVSWNRRDITADAAAYAVNQPGGMVVIDWHSPPCNYDIGTSDFAEAIETPLATLTVDGQEVPIYAQGGGTPFYAETYYARSLGSSADIPENLKCICKIANDLPIAEGSHAGISARVWLVAHARYVAQFFREHGLDGEPIVLRPFHEHTGAWFWWGQPYWNCGALLGDDQAVTGPDAYRAAYRTFAEALLGEPGMENVIFAYSTDKLQKLSDGEVTPAEAKVRDPESLSRDMLRARLVEELTELGAAYVSPLQQVILDQSLAQGGAPSSEALQAYYLEAYPGDDLVDLLGIDLYYPYERAASSADLEDMKRMAGAVAEIGAAKGKPHALTETGTYRLHLLHRVSKLAAGGSLTLYPAEHVSRWHDTLFDQALKADFLASYGLGSASAVVLSPAEVAGLFPGAGQGALTEDWYNEHLLEIARGAGVSYVLTWQTYYDGSGFDDEPVYYYVPFPEHPEAENFRRFAQDPAVCFDAMACHP</sequence>